<dbReference type="PANTHER" id="PTHR47332">
    <property type="entry name" value="SET DOMAIN-CONTAINING PROTEIN 5"/>
    <property type="match status" value="1"/>
</dbReference>
<feature type="domain" description="SET" evidence="2">
    <location>
        <begin position="147"/>
        <end position="293"/>
    </location>
</feature>
<gene>
    <name evidence="3" type="ORF">LTR84_009753</name>
</gene>
<dbReference type="SMART" id="SM00317">
    <property type="entry name" value="SET"/>
    <property type="match status" value="1"/>
</dbReference>
<dbReference type="CDD" id="cd20071">
    <property type="entry name" value="SET_SMYD"/>
    <property type="match status" value="1"/>
</dbReference>
<dbReference type="SUPFAM" id="SSF82199">
    <property type="entry name" value="SET domain"/>
    <property type="match status" value="1"/>
</dbReference>
<dbReference type="GeneID" id="89977911"/>
<evidence type="ECO:0000313" key="3">
    <source>
        <dbReference type="EMBL" id="KAK5059870.1"/>
    </source>
</evidence>
<dbReference type="InterPro" id="IPR046341">
    <property type="entry name" value="SET_dom_sf"/>
</dbReference>
<accession>A0AAV9NJB0</accession>
<proteinExistence type="predicted"/>
<evidence type="ECO:0000259" key="2">
    <source>
        <dbReference type="PROSITE" id="PS50280"/>
    </source>
</evidence>
<organism evidence="3 4">
    <name type="scientific">Exophiala bonariae</name>
    <dbReference type="NCBI Taxonomy" id="1690606"/>
    <lineage>
        <taxon>Eukaryota</taxon>
        <taxon>Fungi</taxon>
        <taxon>Dikarya</taxon>
        <taxon>Ascomycota</taxon>
        <taxon>Pezizomycotina</taxon>
        <taxon>Eurotiomycetes</taxon>
        <taxon>Chaetothyriomycetidae</taxon>
        <taxon>Chaetothyriales</taxon>
        <taxon>Herpotrichiellaceae</taxon>
        <taxon>Exophiala</taxon>
    </lineage>
</organism>
<dbReference type="RefSeq" id="XP_064709691.1">
    <property type="nucleotide sequence ID" value="XM_064853292.1"/>
</dbReference>
<feature type="signal peptide" evidence="1">
    <location>
        <begin position="1"/>
        <end position="22"/>
    </location>
</feature>
<comment type="caution">
    <text evidence="3">The sequence shown here is derived from an EMBL/GenBank/DDBJ whole genome shotgun (WGS) entry which is preliminary data.</text>
</comment>
<dbReference type="PANTHER" id="PTHR47332:SF6">
    <property type="entry name" value="SET DOMAIN-CONTAINING PROTEIN"/>
    <property type="match status" value="1"/>
</dbReference>
<reference evidence="3 4" key="1">
    <citation type="submission" date="2023-08" db="EMBL/GenBank/DDBJ databases">
        <title>Black Yeasts Isolated from many extreme environments.</title>
        <authorList>
            <person name="Coleine C."/>
            <person name="Stajich J.E."/>
            <person name="Selbmann L."/>
        </authorList>
    </citation>
    <scope>NUCLEOTIDE SEQUENCE [LARGE SCALE GENOMIC DNA]</scope>
    <source>
        <strain evidence="3 4">CCFEE 5792</strain>
    </source>
</reference>
<protein>
    <recommendedName>
        <fullName evidence="2">SET domain-containing protein</fullName>
    </recommendedName>
</protein>
<dbReference type="Pfam" id="PF00856">
    <property type="entry name" value="SET"/>
    <property type="match status" value="1"/>
</dbReference>
<evidence type="ECO:0000313" key="4">
    <source>
        <dbReference type="Proteomes" id="UP001358417"/>
    </source>
</evidence>
<dbReference type="AlphaFoldDB" id="A0AAV9NJB0"/>
<dbReference type="Gene3D" id="2.170.270.10">
    <property type="entry name" value="SET domain"/>
    <property type="match status" value="1"/>
</dbReference>
<dbReference type="Proteomes" id="UP001358417">
    <property type="component" value="Unassembled WGS sequence"/>
</dbReference>
<sequence>MKGNLVLNLACALFVAVAASTADEVRIPASEPIQELNIGEDTTGEELVYETESDQGSLLQSIQQNSTSTDTPIDENWRDIWTHQPVCTSYLSEFNSLLCVYTNATFSQGRGISIFTTPKIAAEFAALLPFHDDEILQKRGINSAEGSGLWTAKALPGKGIGMVAKRDLQRGELITAYTPYLISHAENVLSVQEREKFLQIALSQLPAASQEHFLDLAKYYYELSVVVQDVVKANTFQMDMGGRMHLLVVPEASRYNHACAPNAQYYIEPGILTHFVHAVRPIAKDEEITITYSTPYHPYSVRQNYLLEAFRFTCTCSRCAKGEDTDQSLVEIHDLQQSLGNWGADSTASVKQAERLVKVYLEEEFDGFLDFAYGHAALTYNSVGSARGTVKYAALAAEAAALKYGPASKDVRTWMDLAERPMEHSSWRRRKNVVVVSDGDGDSD</sequence>
<feature type="chain" id="PRO_5043821602" description="SET domain-containing protein" evidence="1">
    <location>
        <begin position="23"/>
        <end position="444"/>
    </location>
</feature>
<name>A0AAV9NJB0_9EURO</name>
<keyword evidence="1" id="KW-0732">Signal</keyword>
<dbReference type="InterPro" id="IPR001214">
    <property type="entry name" value="SET_dom"/>
</dbReference>
<keyword evidence="4" id="KW-1185">Reference proteome</keyword>
<evidence type="ECO:0000256" key="1">
    <source>
        <dbReference type="SAM" id="SignalP"/>
    </source>
</evidence>
<dbReference type="PROSITE" id="PS50280">
    <property type="entry name" value="SET"/>
    <property type="match status" value="1"/>
</dbReference>
<dbReference type="InterPro" id="IPR053185">
    <property type="entry name" value="SET_domain_protein"/>
</dbReference>
<dbReference type="EMBL" id="JAVRRD010000004">
    <property type="protein sequence ID" value="KAK5059870.1"/>
    <property type="molecule type" value="Genomic_DNA"/>
</dbReference>